<dbReference type="AlphaFoldDB" id="A0A1B2EGJ8"/>
<dbReference type="KEGG" id="moc:BB934_13550"/>
<accession>A0A1B2EGJ8</accession>
<gene>
    <name evidence="2" type="ORF">BB934_13550</name>
</gene>
<dbReference type="RefSeq" id="WP_099510122.1">
    <property type="nucleotide sequence ID" value="NZ_CP016616.1"/>
</dbReference>
<dbReference type="OrthoDB" id="7191115at2"/>
<sequence>MPKPAGQARDRRPTNVTLPVALVSEAKALDINVSQACESGLARSVAEARKARWLEENKDAIEAYNVMVERDGLPLDEFRQF</sequence>
<dbReference type="Pfam" id="PF07362">
    <property type="entry name" value="CcdA"/>
    <property type="match status" value="1"/>
</dbReference>
<organism evidence="2">
    <name type="scientific">Microvirga ossetica</name>
    <dbReference type="NCBI Taxonomy" id="1882682"/>
    <lineage>
        <taxon>Bacteria</taxon>
        <taxon>Pseudomonadati</taxon>
        <taxon>Pseudomonadota</taxon>
        <taxon>Alphaproteobacteria</taxon>
        <taxon>Hyphomicrobiales</taxon>
        <taxon>Methylobacteriaceae</taxon>
        <taxon>Microvirga</taxon>
    </lineage>
</organism>
<name>A0A1B2EGJ8_9HYPH</name>
<dbReference type="InterPro" id="IPR009956">
    <property type="entry name" value="Post-segregation_anti-tox_CcdA"/>
</dbReference>
<dbReference type="EMBL" id="CP016616">
    <property type="protein sequence ID" value="ANY79111.1"/>
    <property type="molecule type" value="Genomic_DNA"/>
</dbReference>
<reference evidence="2" key="1">
    <citation type="submission" date="2016-07" db="EMBL/GenBank/DDBJ databases">
        <title>Microvirga ossetica sp. nov. a new species of rhizobia isolated from root nodules of the legume species Vicia alpestris Steven originated from North Ossetia region in the Caucasus.</title>
        <authorList>
            <person name="Safronova V.I."/>
            <person name="Kuznetsova I.G."/>
            <person name="Sazanova A.L."/>
            <person name="Belimov A."/>
            <person name="Andronov E."/>
            <person name="Osledkin Y.S."/>
            <person name="Onishchuk O.P."/>
            <person name="Kurchak O.N."/>
            <person name="Shaposhnikov A.I."/>
            <person name="Willems A."/>
            <person name="Tikhonovich I.A."/>
        </authorList>
    </citation>
    <scope>NUCLEOTIDE SEQUENCE [LARGE SCALE GENOMIC DNA]</scope>
    <source>
        <strain evidence="2">V5/3M</strain>
    </source>
</reference>
<keyword evidence="1" id="KW-1277">Toxin-antitoxin system</keyword>
<proteinExistence type="predicted"/>
<evidence type="ECO:0000313" key="2">
    <source>
        <dbReference type="EMBL" id="ANY79111.1"/>
    </source>
</evidence>
<evidence type="ECO:0000256" key="1">
    <source>
        <dbReference type="ARBA" id="ARBA00022649"/>
    </source>
</evidence>
<protein>
    <submittedName>
        <fullName evidence="2">Post-segregation antitoxin CcdA</fullName>
    </submittedName>
</protein>